<evidence type="ECO:0000313" key="2">
    <source>
        <dbReference type="EMBL" id="CAF4481629.1"/>
    </source>
</evidence>
<gene>
    <name evidence="2" type="ORF">OVN521_LOCUS39664</name>
</gene>
<evidence type="ECO:0000313" key="3">
    <source>
        <dbReference type="Proteomes" id="UP000663866"/>
    </source>
</evidence>
<dbReference type="PROSITE" id="PS50822">
    <property type="entry name" value="PIWI"/>
    <property type="match status" value="1"/>
</dbReference>
<organism evidence="2 3">
    <name type="scientific">Rotaria magnacalcarata</name>
    <dbReference type="NCBI Taxonomy" id="392030"/>
    <lineage>
        <taxon>Eukaryota</taxon>
        <taxon>Metazoa</taxon>
        <taxon>Spiralia</taxon>
        <taxon>Gnathifera</taxon>
        <taxon>Rotifera</taxon>
        <taxon>Eurotatoria</taxon>
        <taxon>Bdelloidea</taxon>
        <taxon>Philodinida</taxon>
        <taxon>Philodinidae</taxon>
        <taxon>Rotaria</taxon>
    </lineage>
</organism>
<feature type="non-terminal residue" evidence="2">
    <location>
        <position position="1"/>
    </location>
</feature>
<dbReference type="AlphaFoldDB" id="A0A820UES4"/>
<proteinExistence type="predicted"/>
<dbReference type="InterPro" id="IPR003165">
    <property type="entry name" value="Piwi"/>
</dbReference>
<dbReference type="PANTHER" id="PTHR22891">
    <property type="entry name" value="EUKARYOTIC TRANSLATION INITIATION FACTOR 2C"/>
    <property type="match status" value="1"/>
</dbReference>
<dbReference type="EMBL" id="CAJOBG010050656">
    <property type="protein sequence ID" value="CAF4481629.1"/>
    <property type="molecule type" value="Genomic_DNA"/>
</dbReference>
<dbReference type="Proteomes" id="UP000663866">
    <property type="component" value="Unassembled WGS sequence"/>
</dbReference>
<name>A0A820UES4_9BILA</name>
<sequence>MRKESYLPMELVDVEPARVKKITDEQRALMCKHSSVSPQVYIKSIKEIRNNPEKQCFEEDPFVAAWNMNVSTDMLTLPARVLPMPEIVYTDQYHVTSGSVRDVGTWQMKPTRFHTPANFPAVWGMINLSSIEQHACEDFYNELSNIAGERGMQCCPPVIYEEYDSRNSTADEIIVILSANSKLKSKLYGSFKKLCELEFGHGAVTQMIQHTNAVVGTRRDKARWDYAKLSNILLKINTKLYGINAVLKVHDVIERFFSHGHRVMYVGADLSHAPPSARSQPSVVAVVA</sequence>
<protein>
    <recommendedName>
        <fullName evidence="1">Piwi domain-containing protein</fullName>
    </recommendedName>
</protein>
<accession>A0A820UES4</accession>
<comment type="caution">
    <text evidence="2">The sequence shown here is derived from an EMBL/GenBank/DDBJ whole genome shotgun (WGS) entry which is preliminary data.</text>
</comment>
<evidence type="ECO:0000259" key="1">
    <source>
        <dbReference type="PROSITE" id="PS50822"/>
    </source>
</evidence>
<dbReference type="Gene3D" id="3.40.50.2300">
    <property type="match status" value="1"/>
</dbReference>
<dbReference type="GO" id="GO:0003676">
    <property type="term" value="F:nucleic acid binding"/>
    <property type="evidence" value="ECO:0007669"/>
    <property type="project" value="InterPro"/>
</dbReference>
<keyword evidence="3" id="KW-1185">Reference proteome</keyword>
<dbReference type="SUPFAM" id="SSF53098">
    <property type="entry name" value="Ribonuclease H-like"/>
    <property type="match status" value="1"/>
</dbReference>
<reference evidence="2" key="1">
    <citation type="submission" date="2021-02" db="EMBL/GenBank/DDBJ databases">
        <authorList>
            <person name="Nowell W R."/>
        </authorList>
    </citation>
    <scope>NUCLEOTIDE SEQUENCE</scope>
</reference>
<feature type="domain" description="Piwi" evidence="1">
    <location>
        <begin position="172"/>
        <end position="288"/>
    </location>
</feature>
<dbReference type="InterPro" id="IPR012337">
    <property type="entry name" value="RNaseH-like_sf"/>
</dbReference>
<dbReference type="Pfam" id="PF02171">
    <property type="entry name" value="Piwi"/>
    <property type="match status" value="1"/>
</dbReference>